<evidence type="ECO:0000313" key="11">
    <source>
        <dbReference type="EMBL" id="KAF6300493.1"/>
    </source>
</evidence>
<sequence>MKALTAVLLALLLCKRPGRGQTQDGAEDEDLGPESYDEDYEEDEEAEGDSGDSGDRGLRCYTCSSLHKEEACQQTLPCSLSQRFCKALLSRWDTESGPLTTYSGWCTDACKPVARTVEGMAMTMSCCQTSLCNAPPWQGAGPSGPQGSPGTVATALLLSLLLGRGAVGS</sequence>
<dbReference type="PANTHER" id="PTHR16983">
    <property type="entry name" value="UPAR/LY6 DOMAIN-CONTAINING PROTEIN"/>
    <property type="match status" value="1"/>
</dbReference>
<evidence type="ECO:0000256" key="9">
    <source>
        <dbReference type="SAM" id="SignalP"/>
    </source>
</evidence>
<dbReference type="GO" id="GO:0030550">
    <property type="term" value="F:acetylcholine receptor inhibitor activity"/>
    <property type="evidence" value="ECO:0007669"/>
    <property type="project" value="TreeGrafter"/>
</dbReference>
<dbReference type="CDD" id="cd23575">
    <property type="entry name" value="TFP_LU_ECD_GPIHBP1"/>
    <property type="match status" value="1"/>
</dbReference>
<dbReference type="EMBL" id="JABWUV010000016">
    <property type="protein sequence ID" value="KAF6300493.1"/>
    <property type="molecule type" value="Genomic_DNA"/>
</dbReference>
<dbReference type="InterPro" id="IPR035076">
    <property type="entry name" value="Toxin/TOLIP"/>
</dbReference>
<evidence type="ECO:0000259" key="10">
    <source>
        <dbReference type="SMART" id="SM00134"/>
    </source>
</evidence>
<dbReference type="GO" id="GO:0098552">
    <property type="term" value="C:side of membrane"/>
    <property type="evidence" value="ECO:0007669"/>
    <property type="project" value="UniProtKB-KW"/>
</dbReference>
<evidence type="ECO:0000256" key="6">
    <source>
        <dbReference type="ARBA" id="ARBA00023136"/>
    </source>
</evidence>
<keyword evidence="11" id="KW-0449">Lipoprotein</keyword>
<dbReference type="VEuPathDB" id="HostDB:GeneID_118670939"/>
<keyword evidence="7" id="KW-0325">Glycoprotein</keyword>
<dbReference type="GO" id="GO:0035478">
    <property type="term" value="F:chylomicron binding"/>
    <property type="evidence" value="ECO:0007669"/>
    <property type="project" value="TreeGrafter"/>
</dbReference>
<gene>
    <name evidence="11" type="ORF">mMyoMyo1_005874</name>
</gene>
<evidence type="ECO:0000256" key="8">
    <source>
        <dbReference type="SAM" id="MobiDB-lite"/>
    </source>
</evidence>
<evidence type="ECO:0000256" key="3">
    <source>
        <dbReference type="ARBA" id="ARBA00022475"/>
    </source>
</evidence>
<feature type="compositionally biased region" description="Acidic residues" evidence="8">
    <location>
        <begin position="25"/>
        <end position="52"/>
    </location>
</feature>
<feature type="chain" id="PRO_5029740873" evidence="9">
    <location>
        <begin position="21"/>
        <end position="169"/>
    </location>
</feature>
<feature type="signal peptide" evidence="9">
    <location>
        <begin position="1"/>
        <end position="20"/>
    </location>
</feature>
<dbReference type="OrthoDB" id="9448168at2759"/>
<proteinExistence type="predicted"/>
<keyword evidence="3" id="KW-1003">Cell membrane</keyword>
<dbReference type="GO" id="GO:0005886">
    <property type="term" value="C:plasma membrane"/>
    <property type="evidence" value="ECO:0007669"/>
    <property type="project" value="UniProtKB-SubCell"/>
</dbReference>
<comment type="subcellular location">
    <subcellularLocation>
        <location evidence="1">Cell membrane</location>
    </subcellularLocation>
    <subcellularLocation>
        <location evidence="2">Membrane</location>
        <topology evidence="2">Lipid-anchor</topology>
        <topology evidence="2">GPI-anchor</topology>
    </subcellularLocation>
</comment>
<dbReference type="SUPFAM" id="SSF57302">
    <property type="entry name" value="Snake toxin-like"/>
    <property type="match status" value="1"/>
</dbReference>
<dbReference type="AlphaFoldDB" id="A0A7J7TJD7"/>
<dbReference type="InterPro" id="IPR045860">
    <property type="entry name" value="Snake_toxin-like_sf"/>
</dbReference>
<dbReference type="SMART" id="SM00134">
    <property type="entry name" value="LU"/>
    <property type="match status" value="1"/>
</dbReference>
<reference evidence="11 12" key="1">
    <citation type="journal article" date="2020" name="Nature">
        <title>Six reference-quality genomes reveal evolution of bat adaptations.</title>
        <authorList>
            <person name="Jebb D."/>
            <person name="Huang Z."/>
            <person name="Pippel M."/>
            <person name="Hughes G.M."/>
            <person name="Lavrichenko K."/>
            <person name="Devanna P."/>
            <person name="Winkler S."/>
            <person name="Jermiin L.S."/>
            <person name="Skirmuntt E.C."/>
            <person name="Katzourakis A."/>
            <person name="Burkitt-Gray L."/>
            <person name="Ray D.A."/>
            <person name="Sullivan K.A.M."/>
            <person name="Roscito J.G."/>
            <person name="Kirilenko B.M."/>
            <person name="Davalos L.M."/>
            <person name="Corthals A.P."/>
            <person name="Power M.L."/>
            <person name="Jones G."/>
            <person name="Ransome R.D."/>
            <person name="Dechmann D.K.N."/>
            <person name="Locatelli A.G."/>
            <person name="Puechmaille S.J."/>
            <person name="Fedrigo O."/>
            <person name="Jarvis E.D."/>
            <person name="Hiller M."/>
            <person name="Vernes S.C."/>
            <person name="Myers E.W."/>
            <person name="Teeling E.C."/>
        </authorList>
    </citation>
    <scope>NUCLEOTIDE SEQUENCE [LARGE SCALE GENOMIC DNA]</scope>
    <source>
        <strain evidence="11">MMyoMyo1</strain>
        <tissue evidence="11">Flight muscle</tissue>
    </source>
</reference>
<dbReference type="FunFam" id="2.10.60.10:FF:000003">
    <property type="entry name" value="lymphocyte antigen 6E isoform X1"/>
    <property type="match status" value="1"/>
</dbReference>
<keyword evidence="5 9" id="KW-0732">Signal</keyword>
<dbReference type="Gene3D" id="2.10.60.10">
    <property type="entry name" value="CD59"/>
    <property type="match status" value="1"/>
</dbReference>
<organism evidence="11 12">
    <name type="scientific">Myotis myotis</name>
    <name type="common">Greater mouse-eared bat</name>
    <name type="synonym">Vespertilio myotis</name>
    <dbReference type="NCBI Taxonomy" id="51298"/>
    <lineage>
        <taxon>Eukaryota</taxon>
        <taxon>Metazoa</taxon>
        <taxon>Chordata</taxon>
        <taxon>Craniata</taxon>
        <taxon>Vertebrata</taxon>
        <taxon>Euteleostomi</taxon>
        <taxon>Mammalia</taxon>
        <taxon>Eutheria</taxon>
        <taxon>Laurasiatheria</taxon>
        <taxon>Chiroptera</taxon>
        <taxon>Yangochiroptera</taxon>
        <taxon>Vespertilionidae</taxon>
        <taxon>Myotis</taxon>
    </lineage>
</organism>
<keyword evidence="12" id="KW-1185">Reference proteome</keyword>
<dbReference type="GO" id="GO:0035473">
    <property type="term" value="F:lipase binding"/>
    <property type="evidence" value="ECO:0007669"/>
    <property type="project" value="TreeGrafter"/>
</dbReference>
<protein>
    <submittedName>
        <fullName evidence="11">Glycosylphosphatidylinositol anchored high density lipoprotein binding protein 1</fullName>
    </submittedName>
</protein>
<dbReference type="PANTHER" id="PTHR16983:SF12">
    <property type="entry name" value="GLYCOSYLPHOSPHATIDYLINOSITOL-ANCHORED HIGH DENSITY LIPOPROTEIN-BINDING PROTEIN 1"/>
    <property type="match status" value="1"/>
</dbReference>
<evidence type="ECO:0000256" key="1">
    <source>
        <dbReference type="ARBA" id="ARBA00004236"/>
    </source>
</evidence>
<name>A0A7J7TJD7_MYOMY</name>
<feature type="domain" description="UPAR/Ly6" evidence="10">
    <location>
        <begin position="58"/>
        <end position="147"/>
    </location>
</feature>
<evidence type="ECO:0000313" key="12">
    <source>
        <dbReference type="Proteomes" id="UP000527355"/>
    </source>
</evidence>
<dbReference type="Pfam" id="PF00087">
    <property type="entry name" value="Toxin_TOLIP"/>
    <property type="match status" value="1"/>
</dbReference>
<keyword evidence="6" id="KW-0472">Membrane</keyword>
<dbReference type="GO" id="GO:0070328">
    <property type="term" value="P:triglyceride homeostasis"/>
    <property type="evidence" value="ECO:0007669"/>
    <property type="project" value="TreeGrafter"/>
</dbReference>
<dbReference type="InterPro" id="IPR051110">
    <property type="entry name" value="Ly-6/neurotoxin-like_GPI-ap"/>
</dbReference>
<dbReference type="Proteomes" id="UP000527355">
    <property type="component" value="Unassembled WGS sequence"/>
</dbReference>
<evidence type="ECO:0000256" key="2">
    <source>
        <dbReference type="ARBA" id="ARBA00004589"/>
    </source>
</evidence>
<evidence type="ECO:0000256" key="5">
    <source>
        <dbReference type="ARBA" id="ARBA00022729"/>
    </source>
</evidence>
<keyword evidence="4" id="KW-0336">GPI-anchor</keyword>
<comment type="caution">
    <text evidence="11">The sequence shown here is derived from an EMBL/GenBank/DDBJ whole genome shotgun (WGS) entry which is preliminary data.</text>
</comment>
<accession>A0A7J7TJD7</accession>
<feature type="region of interest" description="Disordered" evidence="8">
    <location>
        <begin position="18"/>
        <end position="54"/>
    </location>
</feature>
<evidence type="ECO:0000256" key="4">
    <source>
        <dbReference type="ARBA" id="ARBA00022622"/>
    </source>
</evidence>
<evidence type="ECO:0000256" key="7">
    <source>
        <dbReference type="ARBA" id="ARBA00023180"/>
    </source>
</evidence>
<dbReference type="InterPro" id="IPR016054">
    <property type="entry name" value="LY6_UPA_recep-like"/>
</dbReference>